<proteinExistence type="predicted"/>
<dbReference type="OrthoDB" id="3431997at2759"/>
<gene>
    <name evidence="2" type="ORF">GQ607_015713</name>
</gene>
<reference evidence="2 3" key="1">
    <citation type="submission" date="2019-12" db="EMBL/GenBank/DDBJ databases">
        <title>A genome sequence resource for the geographically widespread anthracnose pathogen Colletotrichum asianum.</title>
        <authorList>
            <person name="Meng Y."/>
        </authorList>
    </citation>
    <scope>NUCLEOTIDE SEQUENCE [LARGE SCALE GENOMIC DNA]</scope>
    <source>
        <strain evidence="2 3">ICMP 18580</strain>
    </source>
</reference>
<name>A0A8H3VX57_9PEZI</name>
<keyword evidence="3" id="KW-1185">Reference proteome</keyword>
<protein>
    <submittedName>
        <fullName evidence="2">Uncharacterized protein</fullName>
    </submittedName>
</protein>
<comment type="caution">
    <text evidence="2">The sequence shown here is derived from an EMBL/GenBank/DDBJ whole genome shotgun (WGS) entry which is preliminary data.</text>
</comment>
<organism evidence="2 3">
    <name type="scientific">Colletotrichum asianum</name>
    <dbReference type="NCBI Taxonomy" id="702518"/>
    <lineage>
        <taxon>Eukaryota</taxon>
        <taxon>Fungi</taxon>
        <taxon>Dikarya</taxon>
        <taxon>Ascomycota</taxon>
        <taxon>Pezizomycotina</taxon>
        <taxon>Sordariomycetes</taxon>
        <taxon>Hypocreomycetidae</taxon>
        <taxon>Glomerellales</taxon>
        <taxon>Glomerellaceae</taxon>
        <taxon>Colletotrichum</taxon>
        <taxon>Colletotrichum gloeosporioides species complex</taxon>
    </lineage>
</organism>
<dbReference type="Proteomes" id="UP000434172">
    <property type="component" value="Unassembled WGS sequence"/>
</dbReference>
<evidence type="ECO:0000313" key="3">
    <source>
        <dbReference type="Proteomes" id="UP000434172"/>
    </source>
</evidence>
<evidence type="ECO:0000256" key="1">
    <source>
        <dbReference type="SAM" id="MobiDB-lite"/>
    </source>
</evidence>
<accession>A0A8H3VX57</accession>
<dbReference type="EMBL" id="WOWK01000139">
    <property type="protein sequence ID" value="KAF0317053.1"/>
    <property type="molecule type" value="Genomic_DNA"/>
</dbReference>
<feature type="region of interest" description="Disordered" evidence="1">
    <location>
        <begin position="1"/>
        <end position="23"/>
    </location>
</feature>
<evidence type="ECO:0000313" key="2">
    <source>
        <dbReference type="EMBL" id="KAF0317053.1"/>
    </source>
</evidence>
<dbReference type="AlphaFoldDB" id="A0A8H3VX57"/>
<sequence>MGNAAEAKAVSTMTKQEDISPPPPYVSNDATVASSSSAYQVSFSPATGKSKVHLSPSLSLYHPMPNTLSVYSQIKFTQTAHLGDSTSHKLYAFSTYYIPGGGKYDGKPCMILHNGPSNKDPALATVAEEPNWTLASTTSIITLPPLNDAVDAAIAPQEQSFNGATEIMRGGMFKNQVTFGYRFSIEIDYAGKLRREDFEWQKADKSEMLDAKAVFKLVRLSPGTVRDATTENGSDCVAMTGFKWALAWNKPFRFEFLGDGATGGLGDRWSVMALVTAMRIWTLYVQRRVR</sequence>